<gene>
    <name evidence="2" type="ORF">PIB30_045066</name>
</gene>
<accession>A0ABU6VEE5</accession>
<sequence>MLTLYSIGRKQKRTRIAVQPPQNIEANAAVRNERRSKMRHEVNDEAVQPPQSADLNAAAIEPPHNSEVNAAAGNERRSKHRHEVNVAAIQPPPNAEVNPAETLPPNAAPAVAQINQLAENADAVVDPPSQGVAAIDDVLVTPPDCEIEVVEATSVEEKLISRELSESTQVNLEKMLNCDIAKKESVIEVVEATSAEEELTRRELSESIANLVVETNVEKGDIAEKESVIEQLTHKYWESNREPKENIETDKEVHEEINGNIMMIAKMAVAQGDIGPLPSFDLGIDFGSQSQSQSQPEKEKKPAQETKKHDQDVQKQKGKEIQQHQGPEIKTPKKQSKNDNYEAMRYHYTSMAEEAEMDLEYMDIVNPSLLGKKNFTVPVWAEDELQRFGEEFVKRILYDGDNYYMHQAIKASNATARHPRPSTALQSPYTQLQSADLESGKLE</sequence>
<evidence type="ECO:0000256" key="1">
    <source>
        <dbReference type="SAM" id="MobiDB-lite"/>
    </source>
</evidence>
<feature type="compositionally biased region" description="Polar residues" evidence="1">
    <location>
        <begin position="423"/>
        <end position="436"/>
    </location>
</feature>
<evidence type="ECO:0000313" key="3">
    <source>
        <dbReference type="Proteomes" id="UP001341840"/>
    </source>
</evidence>
<organism evidence="2 3">
    <name type="scientific">Stylosanthes scabra</name>
    <dbReference type="NCBI Taxonomy" id="79078"/>
    <lineage>
        <taxon>Eukaryota</taxon>
        <taxon>Viridiplantae</taxon>
        <taxon>Streptophyta</taxon>
        <taxon>Embryophyta</taxon>
        <taxon>Tracheophyta</taxon>
        <taxon>Spermatophyta</taxon>
        <taxon>Magnoliopsida</taxon>
        <taxon>eudicotyledons</taxon>
        <taxon>Gunneridae</taxon>
        <taxon>Pentapetalae</taxon>
        <taxon>rosids</taxon>
        <taxon>fabids</taxon>
        <taxon>Fabales</taxon>
        <taxon>Fabaceae</taxon>
        <taxon>Papilionoideae</taxon>
        <taxon>50 kb inversion clade</taxon>
        <taxon>dalbergioids sensu lato</taxon>
        <taxon>Dalbergieae</taxon>
        <taxon>Pterocarpus clade</taxon>
        <taxon>Stylosanthes</taxon>
    </lineage>
</organism>
<comment type="caution">
    <text evidence="2">The sequence shown here is derived from an EMBL/GenBank/DDBJ whole genome shotgun (WGS) entry which is preliminary data.</text>
</comment>
<dbReference type="Proteomes" id="UP001341840">
    <property type="component" value="Unassembled WGS sequence"/>
</dbReference>
<proteinExistence type="predicted"/>
<feature type="compositionally biased region" description="Basic and acidic residues" evidence="1">
    <location>
        <begin position="296"/>
        <end position="322"/>
    </location>
</feature>
<feature type="region of interest" description="Disordered" evidence="1">
    <location>
        <begin position="413"/>
        <end position="443"/>
    </location>
</feature>
<protein>
    <submittedName>
        <fullName evidence="2">Uncharacterized protein</fullName>
    </submittedName>
</protein>
<dbReference type="EMBL" id="JASCZI010151307">
    <property type="protein sequence ID" value="MED6171889.1"/>
    <property type="molecule type" value="Genomic_DNA"/>
</dbReference>
<reference evidence="2 3" key="1">
    <citation type="journal article" date="2023" name="Plants (Basel)">
        <title>Bridging the Gap: Combining Genomics and Transcriptomics Approaches to Understand Stylosanthes scabra, an Orphan Legume from the Brazilian Caatinga.</title>
        <authorList>
            <person name="Ferreira-Neto J.R.C."/>
            <person name="da Silva M.D."/>
            <person name="Binneck E."/>
            <person name="de Melo N.F."/>
            <person name="da Silva R.H."/>
            <person name="de Melo A.L.T.M."/>
            <person name="Pandolfi V."/>
            <person name="Bustamante F.O."/>
            <person name="Brasileiro-Vidal A.C."/>
            <person name="Benko-Iseppon A.M."/>
        </authorList>
    </citation>
    <scope>NUCLEOTIDE SEQUENCE [LARGE SCALE GENOMIC DNA]</scope>
    <source>
        <tissue evidence="2">Leaves</tissue>
    </source>
</reference>
<name>A0ABU6VEE5_9FABA</name>
<feature type="region of interest" description="Disordered" evidence="1">
    <location>
        <begin position="280"/>
        <end position="340"/>
    </location>
</feature>
<keyword evidence="3" id="KW-1185">Reference proteome</keyword>
<evidence type="ECO:0000313" key="2">
    <source>
        <dbReference type="EMBL" id="MED6171889.1"/>
    </source>
</evidence>